<sequence length="268" mass="28660">MWSSETWKVGSTQNVVFWKITKKGVKIRLYMKATGTLILHKAPEVEGGKEAEGTEQTNPHKAMPNSTLGEDGEEPSELPPPTLNGEGIPNPRPLAPPPSPPVVINIGLFNPEVTPNSAALGPLFLLLEFFKSGEGDIVVDEGTEWVLFLDFKVWVGRVPGLDTELPFASREPGEFPNELDLSIDELVANFNGLGPLDKDCVRGGLSIAPNSDVLGILLSDGLALNVRGPGVDERGGGSMSSSSRGDGNRVLADEAVLRVLLLMEDCLV</sequence>
<evidence type="ECO:0000313" key="2">
    <source>
        <dbReference type="Proteomes" id="UP000886501"/>
    </source>
</evidence>
<reference evidence="1" key="1">
    <citation type="submission" date="2019-10" db="EMBL/GenBank/DDBJ databases">
        <authorList>
            <consortium name="DOE Joint Genome Institute"/>
            <person name="Kuo A."/>
            <person name="Miyauchi S."/>
            <person name="Kiss E."/>
            <person name="Drula E."/>
            <person name="Kohler A."/>
            <person name="Sanchez-Garcia M."/>
            <person name="Andreopoulos B."/>
            <person name="Barry K.W."/>
            <person name="Bonito G."/>
            <person name="Buee M."/>
            <person name="Carver A."/>
            <person name="Chen C."/>
            <person name="Cichocki N."/>
            <person name="Clum A."/>
            <person name="Culley D."/>
            <person name="Crous P.W."/>
            <person name="Fauchery L."/>
            <person name="Girlanda M."/>
            <person name="Hayes R."/>
            <person name="Keri Z."/>
            <person name="Labutti K."/>
            <person name="Lipzen A."/>
            <person name="Lombard V."/>
            <person name="Magnuson J."/>
            <person name="Maillard F."/>
            <person name="Morin E."/>
            <person name="Murat C."/>
            <person name="Nolan M."/>
            <person name="Ohm R."/>
            <person name="Pangilinan J."/>
            <person name="Pereira M."/>
            <person name="Perotto S."/>
            <person name="Peter M."/>
            <person name="Riley R."/>
            <person name="Sitrit Y."/>
            <person name="Stielow B."/>
            <person name="Szollosi G."/>
            <person name="Zifcakova L."/>
            <person name="Stursova M."/>
            <person name="Spatafora J.W."/>
            <person name="Tedersoo L."/>
            <person name="Vaario L.-M."/>
            <person name="Yamada A."/>
            <person name="Yan M."/>
            <person name="Wang P."/>
            <person name="Xu J."/>
            <person name="Bruns T."/>
            <person name="Baldrian P."/>
            <person name="Vilgalys R."/>
            <person name="Henrissat B."/>
            <person name="Grigoriev I.V."/>
            <person name="Hibbett D."/>
            <person name="Nagy L.G."/>
            <person name="Martin F.M."/>
        </authorList>
    </citation>
    <scope>NUCLEOTIDE SEQUENCE</scope>
    <source>
        <strain evidence="1">P2</strain>
    </source>
</reference>
<proteinExistence type="predicted"/>
<keyword evidence="2" id="KW-1185">Reference proteome</keyword>
<name>A0ACB6ZA26_THEGA</name>
<comment type="caution">
    <text evidence="1">The sequence shown here is derived from an EMBL/GenBank/DDBJ whole genome shotgun (WGS) entry which is preliminary data.</text>
</comment>
<protein>
    <submittedName>
        <fullName evidence="1">Uncharacterized protein</fullName>
    </submittedName>
</protein>
<gene>
    <name evidence="1" type="ORF">BDM02DRAFT_3130398</name>
</gene>
<organism evidence="1 2">
    <name type="scientific">Thelephora ganbajun</name>
    <name type="common">Ganba fungus</name>
    <dbReference type="NCBI Taxonomy" id="370292"/>
    <lineage>
        <taxon>Eukaryota</taxon>
        <taxon>Fungi</taxon>
        <taxon>Dikarya</taxon>
        <taxon>Basidiomycota</taxon>
        <taxon>Agaricomycotina</taxon>
        <taxon>Agaricomycetes</taxon>
        <taxon>Thelephorales</taxon>
        <taxon>Thelephoraceae</taxon>
        <taxon>Thelephora</taxon>
    </lineage>
</organism>
<dbReference type="EMBL" id="MU118058">
    <property type="protein sequence ID" value="KAF9646446.1"/>
    <property type="molecule type" value="Genomic_DNA"/>
</dbReference>
<evidence type="ECO:0000313" key="1">
    <source>
        <dbReference type="EMBL" id="KAF9646446.1"/>
    </source>
</evidence>
<dbReference type="Proteomes" id="UP000886501">
    <property type="component" value="Unassembled WGS sequence"/>
</dbReference>
<reference evidence="1" key="2">
    <citation type="journal article" date="2020" name="Nat. Commun.">
        <title>Large-scale genome sequencing of mycorrhizal fungi provides insights into the early evolution of symbiotic traits.</title>
        <authorList>
            <person name="Miyauchi S."/>
            <person name="Kiss E."/>
            <person name="Kuo A."/>
            <person name="Drula E."/>
            <person name="Kohler A."/>
            <person name="Sanchez-Garcia M."/>
            <person name="Morin E."/>
            <person name="Andreopoulos B."/>
            <person name="Barry K.W."/>
            <person name="Bonito G."/>
            <person name="Buee M."/>
            <person name="Carver A."/>
            <person name="Chen C."/>
            <person name="Cichocki N."/>
            <person name="Clum A."/>
            <person name="Culley D."/>
            <person name="Crous P.W."/>
            <person name="Fauchery L."/>
            <person name="Girlanda M."/>
            <person name="Hayes R.D."/>
            <person name="Keri Z."/>
            <person name="LaButti K."/>
            <person name="Lipzen A."/>
            <person name="Lombard V."/>
            <person name="Magnuson J."/>
            <person name="Maillard F."/>
            <person name="Murat C."/>
            <person name="Nolan M."/>
            <person name="Ohm R.A."/>
            <person name="Pangilinan J."/>
            <person name="Pereira M.F."/>
            <person name="Perotto S."/>
            <person name="Peter M."/>
            <person name="Pfister S."/>
            <person name="Riley R."/>
            <person name="Sitrit Y."/>
            <person name="Stielow J.B."/>
            <person name="Szollosi G."/>
            <person name="Zifcakova L."/>
            <person name="Stursova M."/>
            <person name="Spatafora J.W."/>
            <person name="Tedersoo L."/>
            <person name="Vaario L.M."/>
            <person name="Yamada A."/>
            <person name="Yan M."/>
            <person name="Wang P."/>
            <person name="Xu J."/>
            <person name="Bruns T."/>
            <person name="Baldrian P."/>
            <person name="Vilgalys R."/>
            <person name="Dunand C."/>
            <person name="Henrissat B."/>
            <person name="Grigoriev I.V."/>
            <person name="Hibbett D."/>
            <person name="Nagy L.G."/>
            <person name="Martin F.M."/>
        </authorList>
    </citation>
    <scope>NUCLEOTIDE SEQUENCE</scope>
    <source>
        <strain evidence="1">P2</strain>
    </source>
</reference>
<accession>A0ACB6ZA26</accession>